<gene>
    <name evidence="4" type="ORF">ENQ87_01565</name>
</gene>
<evidence type="ECO:0000259" key="3">
    <source>
        <dbReference type="PROSITE" id="PS50110"/>
    </source>
</evidence>
<evidence type="ECO:0000256" key="2">
    <source>
        <dbReference type="PROSITE-ProRule" id="PRU00169"/>
    </source>
</evidence>
<dbReference type="EMBL" id="DSOV01000007">
    <property type="protein sequence ID" value="HEN41052.1"/>
    <property type="molecule type" value="Genomic_DNA"/>
</dbReference>
<dbReference type="PANTHER" id="PTHR44591:SF20">
    <property type="entry name" value="PROTEIN PILH"/>
    <property type="match status" value="1"/>
</dbReference>
<dbReference type="Pfam" id="PF00072">
    <property type="entry name" value="Response_reg"/>
    <property type="match status" value="1"/>
</dbReference>
<feature type="modified residue" description="4-aspartylphosphate" evidence="2">
    <location>
        <position position="54"/>
    </location>
</feature>
<dbReference type="AlphaFoldDB" id="A0A831XD42"/>
<comment type="caution">
    <text evidence="4">The sequence shown here is derived from an EMBL/GenBank/DDBJ whole genome shotgun (WGS) entry which is preliminary data.</text>
</comment>
<feature type="domain" description="Response regulatory" evidence="3">
    <location>
        <begin position="5"/>
        <end position="121"/>
    </location>
</feature>
<dbReference type="Gene3D" id="2.40.10.220">
    <property type="entry name" value="predicted glycosyltransferase like domains"/>
    <property type="match status" value="1"/>
</dbReference>
<evidence type="ECO:0000256" key="1">
    <source>
        <dbReference type="ARBA" id="ARBA00022553"/>
    </source>
</evidence>
<dbReference type="InterPro" id="IPR009875">
    <property type="entry name" value="PilZ_domain"/>
</dbReference>
<dbReference type="SUPFAM" id="SSF52172">
    <property type="entry name" value="CheY-like"/>
    <property type="match status" value="1"/>
</dbReference>
<name>A0A831XD42_GEOME</name>
<dbReference type="InterPro" id="IPR001789">
    <property type="entry name" value="Sig_transdc_resp-reg_receiver"/>
</dbReference>
<dbReference type="SUPFAM" id="SSF141371">
    <property type="entry name" value="PilZ domain-like"/>
    <property type="match status" value="1"/>
</dbReference>
<dbReference type="GO" id="GO:0000160">
    <property type="term" value="P:phosphorelay signal transduction system"/>
    <property type="evidence" value="ECO:0007669"/>
    <property type="project" value="InterPro"/>
</dbReference>
<evidence type="ECO:0000313" key="4">
    <source>
        <dbReference type="EMBL" id="HEN41052.1"/>
    </source>
</evidence>
<dbReference type="GO" id="GO:0035438">
    <property type="term" value="F:cyclic-di-GMP binding"/>
    <property type="evidence" value="ECO:0007669"/>
    <property type="project" value="InterPro"/>
</dbReference>
<keyword evidence="1 2" id="KW-0597">Phosphoprotein</keyword>
<dbReference type="Pfam" id="PF07238">
    <property type="entry name" value="PilZ"/>
    <property type="match status" value="1"/>
</dbReference>
<reference evidence="4" key="1">
    <citation type="journal article" date="2020" name="mSystems">
        <title>Genome- and Community-Level Interaction Insights into Carbon Utilization and Element Cycling Functions of Hydrothermarchaeota in Hydrothermal Sediment.</title>
        <authorList>
            <person name="Zhou Z."/>
            <person name="Liu Y."/>
            <person name="Xu W."/>
            <person name="Pan J."/>
            <person name="Luo Z.H."/>
            <person name="Li M."/>
        </authorList>
    </citation>
    <scope>NUCLEOTIDE SEQUENCE [LARGE SCALE GENOMIC DNA]</scope>
    <source>
        <strain evidence="4">SpSt-349</strain>
    </source>
</reference>
<accession>A0A831XD42</accession>
<dbReference type="InterPro" id="IPR011006">
    <property type="entry name" value="CheY-like_superfamily"/>
</dbReference>
<organism evidence="4">
    <name type="scientific">Geobacter metallireducens</name>
    <dbReference type="NCBI Taxonomy" id="28232"/>
    <lineage>
        <taxon>Bacteria</taxon>
        <taxon>Pseudomonadati</taxon>
        <taxon>Thermodesulfobacteriota</taxon>
        <taxon>Desulfuromonadia</taxon>
        <taxon>Geobacterales</taxon>
        <taxon>Geobacteraceae</taxon>
        <taxon>Geobacter</taxon>
    </lineage>
</organism>
<sequence length="240" mass="26590">MKASSILIVDDERFFLDLQRNFLKGSPVAVLTASSGEEALRLARDRRPDLIYLDCRMAGMDGAACCALLKGDRELRTIPVVMLVQEGKERDRQRCLDAGCDTIIAKPIDRRQFLEAGRRFVPDVERRHRRIPCSSLAVFRMGGASFHGSIEDISLCGVYVGARCDVGIEDRIRLGFFLPGGDLIETDARVAWINQGHRRIKPALPEGFGVEFVGITAEATDQVKRFIAAGTQRQEPGTSP</sequence>
<proteinExistence type="predicted"/>
<dbReference type="PROSITE" id="PS50110">
    <property type="entry name" value="RESPONSE_REGULATORY"/>
    <property type="match status" value="1"/>
</dbReference>
<dbReference type="PANTHER" id="PTHR44591">
    <property type="entry name" value="STRESS RESPONSE REGULATOR PROTEIN 1"/>
    <property type="match status" value="1"/>
</dbReference>
<protein>
    <submittedName>
        <fullName evidence="4">Response regulator</fullName>
    </submittedName>
</protein>
<dbReference type="InterPro" id="IPR050595">
    <property type="entry name" value="Bact_response_regulator"/>
</dbReference>
<dbReference type="SMART" id="SM00448">
    <property type="entry name" value="REC"/>
    <property type="match status" value="1"/>
</dbReference>
<dbReference type="Gene3D" id="3.40.50.2300">
    <property type="match status" value="1"/>
</dbReference>